<gene>
    <name evidence="3" type="primary">dctP_6</name>
    <name evidence="3" type="ORF">LA5096_02182</name>
</gene>
<protein>
    <submittedName>
        <fullName evidence="3">C4-dicarboxylate-binding periplasmic protein</fullName>
    </submittedName>
</protein>
<dbReference type="GeneID" id="97669575"/>
<proteinExistence type="predicted"/>
<evidence type="ECO:0000256" key="1">
    <source>
        <dbReference type="ARBA" id="ARBA00022729"/>
    </source>
</evidence>
<evidence type="ECO:0000313" key="3">
    <source>
        <dbReference type="EMBL" id="CTQ69585.1"/>
    </source>
</evidence>
<dbReference type="InterPro" id="IPR018389">
    <property type="entry name" value="DctP_fam"/>
</dbReference>
<organism evidence="3 4">
    <name type="scientific">Roseibium album</name>
    <dbReference type="NCBI Taxonomy" id="311410"/>
    <lineage>
        <taxon>Bacteria</taxon>
        <taxon>Pseudomonadati</taxon>
        <taxon>Pseudomonadota</taxon>
        <taxon>Alphaproteobacteria</taxon>
        <taxon>Hyphomicrobiales</taxon>
        <taxon>Stappiaceae</taxon>
        <taxon>Roseibium</taxon>
    </lineage>
</organism>
<dbReference type="AlphaFoldDB" id="A0A0M7A3D8"/>
<accession>A0A0M7A3D8</accession>
<sequence>MNSLVRIAGATAVSLCLSVSALSAETVLKISSWLPPTHGINTEIFAGLVDMMEDATGGEVTGELVFGLAPPPAQMDLVLDGAADMAIIFHGYQPGRFVGTKLIELPGYEGSAEAASVAYWRVHDEHLAALDEHRGVKVISLNTHGPGQIHSSKDVASLADMNGLKTRIGGGVAGDVGAALGLIGINVPAPKVYETLDSGAADAVAMNVGERVGFKLNEVAKNLYDMPGGLYRGSFAIIMSQETFDSLPEDVQKALDEKVFGEPASRMAGAAWDKSDKIAYEATKNAEGTKITPASEDDVAAFEKISKDVTDKVLAELQDAGLDAKSAYEMVKKEMAGN</sequence>
<dbReference type="Gene3D" id="3.40.190.170">
    <property type="entry name" value="Bacterial extracellular solute-binding protein, family 7"/>
    <property type="match status" value="1"/>
</dbReference>
<dbReference type="CDD" id="cd13665">
    <property type="entry name" value="PBP2_TRAP_Dctp3_4"/>
    <property type="match status" value="1"/>
</dbReference>
<dbReference type="EMBL" id="CXWC01000007">
    <property type="protein sequence ID" value="CTQ69585.1"/>
    <property type="molecule type" value="Genomic_DNA"/>
</dbReference>
<dbReference type="GO" id="GO:0055085">
    <property type="term" value="P:transmembrane transport"/>
    <property type="evidence" value="ECO:0007669"/>
    <property type="project" value="InterPro"/>
</dbReference>
<name>A0A0M7A3D8_9HYPH</name>
<keyword evidence="4" id="KW-1185">Reference proteome</keyword>
<dbReference type="PANTHER" id="PTHR33376:SF15">
    <property type="entry name" value="BLL6794 PROTEIN"/>
    <property type="match status" value="1"/>
</dbReference>
<dbReference type="Pfam" id="PF03480">
    <property type="entry name" value="DctP"/>
    <property type="match status" value="1"/>
</dbReference>
<reference evidence="4" key="1">
    <citation type="submission" date="2015-07" db="EMBL/GenBank/DDBJ databases">
        <authorList>
            <person name="Rodrigo-Torres Lidia"/>
            <person name="Arahal R.David."/>
        </authorList>
    </citation>
    <scope>NUCLEOTIDE SEQUENCE [LARGE SCALE GENOMIC DNA]</scope>
    <source>
        <strain evidence="4">CECT 5096</strain>
    </source>
</reference>
<dbReference type="RefSeq" id="WP_055391744.1">
    <property type="nucleotide sequence ID" value="NZ_CANKXR010000017.1"/>
</dbReference>
<dbReference type="STRING" id="311410.LA5095_06109"/>
<dbReference type="NCBIfam" id="NF037995">
    <property type="entry name" value="TRAP_S1"/>
    <property type="match status" value="1"/>
</dbReference>
<dbReference type="InterPro" id="IPR038404">
    <property type="entry name" value="TRAP_DctP_sf"/>
</dbReference>
<dbReference type="OrthoDB" id="7822595at2"/>
<feature type="chain" id="PRO_5009787930" evidence="2">
    <location>
        <begin position="24"/>
        <end position="338"/>
    </location>
</feature>
<keyword evidence="1 2" id="KW-0732">Signal</keyword>
<evidence type="ECO:0000256" key="2">
    <source>
        <dbReference type="SAM" id="SignalP"/>
    </source>
</evidence>
<dbReference type="Proteomes" id="UP000049983">
    <property type="component" value="Unassembled WGS sequence"/>
</dbReference>
<dbReference type="PANTHER" id="PTHR33376">
    <property type="match status" value="1"/>
</dbReference>
<feature type="signal peptide" evidence="2">
    <location>
        <begin position="1"/>
        <end position="23"/>
    </location>
</feature>
<evidence type="ECO:0000313" key="4">
    <source>
        <dbReference type="Proteomes" id="UP000049983"/>
    </source>
</evidence>